<keyword evidence="3" id="KW-1185">Reference proteome</keyword>
<feature type="transmembrane region" description="Helical" evidence="1">
    <location>
        <begin position="32"/>
        <end position="56"/>
    </location>
</feature>
<evidence type="ECO:0000313" key="2">
    <source>
        <dbReference type="EMBL" id="MBL6079234.1"/>
    </source>
</evidence>
<name>A0ABS1U3J3_9PROT</name>
<accession>A0ABS1U3J3</accession>
<feature type="transmembrane region" description="Helical" evidence="1">
    <location>
        <begin position="124"/>
        <end position="144"/>
    </location>
</feature>
<comment type="caution">
    <text evidence="2">The sequence shown here is derived from an EMBL/GenBank/DDBJ whole genome shotgun (WGS) entry which is preliminary data.</text>
</comment>
<dbReference type="PANTHER" id="PTHR15887">
    <property type="entry name" value="TRANSMEMBRANE PROTEIN 69"/>
    <property type="match status" value="1"/>
</dbReference>
<keyword evidence="1" id="KW-1133">Transmembrane helix</keyword>
<evidence type="ECO:0000256" key="1">
    <source>
        <dbReference type="SAM" id="Phobius"/>
    </source>
</evidence>
<dbReference type="RefSeq" id="WP_202832498.1">
    <property type="nucleotide sequence ID" value="NZ_JAETWB010000006.1"/>
</dbReference>
<dbReference type="Proteomes" id="UP000660885">
    <property type="component" value="Unassembled WGS sequence"/>
</dbReference>
<dbReference type="PANTHER" id="PTHR15887:SF1">
    <property type="entry name" value="TRANSMEMBRANE PROTEIN 69"/>
    <property type="match status" value="1"/>
</dbReference>
<sequence>MPIPAIWLGAAGLLPFIATTLLSWLLPPETRGFALFALAAYGMVILSFLGAVHWGLALGAPASEARYAAPRLGLGVLPALVAWAALLLPPVPGLALLATAILATAAVESLAARHGLMPLGYLRLRWVLSLGAALCLLAGAAAAFNSV</sequence>
<dbReference type="InterPro" id="IPR021836">
    <property type="entry name" value="DUF3429"/>
</dbReference>
<keyword evidence="1" id="KW-0472">Membrane</keyword>
<evidence type="ECO:0000313" key="3">
    <source>
        <dbReference type="Proteomes" id="UP000660885"/>
    </source>
</evidence>
<dbReference type="EMBL" id="JAETWB010000006">
    <property type="protein sequence ID" value="MBL6079234.1"/>
    <property type="molecule type" value="Genomic_DNA"/>
</dbReference>
<feature type="transmembrane region" description="Helical" evidence="1">
    <location>
        <begin position="7"/>
        <end position="26"/>
    </location>
</feature>
<protein>
    <submittedName>
        <fullName evidence="2">DUF3429 domain-containing protein</fullName>
    </submittedName>
</protein>
<dbReference type="Pfam" id="PF11911">
    <property type="entry name" value="DUF3429"/>
    <property type="match status" value="1"/>
</dbReference>
<organism evidence="2 3">
    <name type="scientific">Belnapia arida</name>
    <dbReference type="NCBI Taxonomy" id="2804533"/>
    <lineage>
        <taxon>Bacteria</taxon>
        <taxon>Pseudomonadati</taxon>
        <taxon>Pseudomonadota</taxon>
        <taxon>Alphaproteobacteria</taxon>
        <taxon>Acetobacterales</taxon>
        <taxon>Roseomonadaceae</taxon>
        <taxon>Belnapia</taxon>
    </lineage>
</organism>
<proteinExistence type="predicted"/>
<gene>
    <name evidence="2" type="ORF">JMJ56_14540</name>
</gene>
<reference evidence="2 3" key="1">
    <citation type="submission" date="2021-01" db="EMBL/GenBank/DDBJ databases">
        <title>Belnapia mucosa sp. nov. and Belnapia arida sp. nov., isolated from the Tabernas Desert (Almeria, Spain).</title>
        <authorList>
            <person name="Molina-Menor E."/>
            <person name="Vidal-Verdu A."/>
            <person name="Calonge A."/>
            <person name="Satari L."/>
            <person name="Pereto J."/>
            <person name="Porcar M."/>
        </authorList>
    </citation>
    <scope>NUCLEOTIDE SEQUENCE [LARGE SCALE GENOMIC DNA]</scope>
    <source>
        <strain evidence="2 3">T18</strain>
    </source>
</reference>
<keyword evidence="1" id="KW-0812">Transmembrane</keyword>